<evidence type="ECO:0000313" key="6">
    <source>
        <dbReference type="Proteomes" id="UP000184114"/>
    </source>
</evidence>
<accession>A0A1M4Z4W6</accession>
<dbReference type="Gene3D" id="3.40.718.10">
    <property type="entry name" value="Isopropylmalate Dehydrogenase"/>
    <property type="match status" value="1"/>
</dbReference>
<reference evidence="6" key="1">
    <citation type="submission" date="2016-11" db="EMBL/GenBank/DDBJ databases">
        <authorList>
            <person name="Varghese N."/>
            <person name="Submissions S."/>
        </authorList>
    </citation>
    <scope>NUCLEOTIDE SEQUENCE [LARGE SCALE GENOMIC DNA]</scope>
    <source>
        <strain evidence="6">DSM 18095</strain>
    </source>
</reference>
<sequence>MMEIKKLEELLKLKYQSPMKLAVVACHDEEVLEAVIESKRKGIADPILIGDKEKTINIAKEKGFDLSSYKIIDEKDLSGAAEIGVKMILNGKANFIMKGLVDTSILLKAVLNKEWGLRTDSLLSHVMLYEIPNYSKLIYLTDGGMNLQPTLEDKIKIIENAAIVGRALGKEEVKVACLAAKEKLDPKMTATVDAMELKNRYEEGSFSKGIIVDGPMALDLAVSSSSAEIKGYKSQVAGDADVLLVPNIEMGNGIGKSITYFAGGKSAGVVMGAKVPIVLVSRADDHEAKLYSIALGSLVADYNK</sequence>
<evidence type="ECO:0000256" key="2">
    <source>
        <dbReference type="ARBA" id="ARBA00022679"/>
    </source>
</evidence>
<evidence type="ECO:0000259" key="4">
    <source>
        <dbReference type="Pfam" id="PF01515"/>
    </source>
</evidence>
<evidence type="ECO:0000256" key="1">
    <source>
        <dbReference type="ARBA" id="ARBA00005656"/>
    </source>
</evidence>
<comment type="similarity">
    <text evidence="1">Belongs to the phosphate acetyltransferase and butyryltransferase family.</text>
</comment>
<evidence type="ECO:0000256" key="3">
    <source>
        <dbReference type="ARBA" id="ARBA00023315"/>
    </source>
</evidence>
<dbReference type="NCBIfam" id="NF006045">
    <property type="entry name" value="PRK08190.1"/>
    <property type="match status" value="1"/>
</dbReference>
<keyword evidence="2 5" id="KW-0808">Transferase</keyword>
<dbReference type="STRING" id="1123404.SAMN02745784_02908"/>
<dbReference type="Pfam" id="PF01515">
    <property type="entry name" value="PTA_PTB"/>
    <property type="match status" value="2"/>
</dbReference>
<name>A0A1M4Z4W6_9FIRM</name>
<dbReference type="SUPFAM" id="SSF53659">
    <property type="entry name" value="Isocitrate/Isopropylmalate dehydrogenase-like"/>
    <property type="match status" value="1"/>
</dbReference>
<dbReference type="EMBL" id="FQTY01000021">
    <property type="protein sequence ID" value="SHF12837.1"/>
    <property type="molecule type" value="Genomic_DNA"/>
</dbReference>
<dbReference type="PIRSF" id="PIRSF000428">
    <property type="entry name" value="P_Ac_trans"/>
    <property type="match status" value="1"/>
</dbReference>
<dbReference type="InterPro" id="IPR002505">
    <property type="entry name" value="PTA_PTB"/>
</dbReference>
<feature type="domain" description="Phosphate acetyl/butaryl transferase" evidence="4">
    <location>
        <begin position="80"/>
        <end position="295"/>
    </location>
</feature>
<keyword evidence="6" id="KW-1185">Reference proteome</keyword>
<dbReference type="GO" id="GO:0016746">
    <property type="term" value="F:acyltransferase activity"/>
    <property type="evidence" value="ECO:0007669"/>
    <property type="project" value="UniProtKB-KW"/>
</dbReference>
<dbReference type="InterPro" id="IPR012147">
    <property type="entry name" value="P_Ac_Bu_trans"/>
</dbReference>
<keyword evidence="3" id="KW-0012">Acyltransferase</keyword>
<gene>
    <name evidence="5" type="ORF">SAMN02745784_02908</name>
</gene>
<dbReference type="AlphaFoldDB" id="A0A1M4Z4W6"/>
<dbReference type="Proteomes" id="UP000184114">
    <property type="component" value="Unassembled WGS sequence"/>
</dbReference>
<organism evidence="5 6">
    <name type="scientific">Tissierella praeacuta DSM 18095</name>
    <dbReference type="NCBI Taxonomy" id="1123404"/>
    <lineage>
        <taxon>Bacteria</taxon>
        <taxon>Bacillati</taxon>
        <taxon>Bacillota</taxon>
        <taxon>Tissierellia</taxon>
        <taxon>Tissierellales</taxon>
        <taxon>Tissierellaceae</taxon>
        <taxon>Tissierella</taxon>
    </lineage>
</organism>
<protein>
    <submittedName>
        <fullName evidence="5">Phosphate butyryltransferase</fullName>
    </submittedName>
</protein>
<dbReference type="InterPro" id="IPR050500">
    <property type="entry name" value="Phos_Acetyltrans/Butyryltrans"/>
</dbReference>
<evidence type="ECO:0000313" key="5">
    <source>
        <dbReference type="EMBL" id="SHF12837.1"/>
    </source>
</evidence>
<feature type="domain" description="Phosphate acetyl/butaryl transferase" evidence="4">
    <location>
        <begin position="8"/>
        <end position="76"/>
    </location>
</feature>
<dbReference type="PANTHER" id="PTHR43356">
    <property type="entry name" value="PHOSPHATE ACETYLTRANSFERASE"/>
    <property type="match status" value="1"/>
</dbReference>
<dbReference type="PANTHER" id="PTHR43356:SF2">
    <property type="entry name" value="PHOSPHATE ACETYLTRANSFERASE"/>
    <property type="match status" value="1"/>
</dbReference>
<proteinExistence type="inferred from homology"/>